<dbReference type="KEGG" id="acou:A5CBH24_19370"/>
<dbReference type="CDD" id="cd13120">
    <property type="entry name" value="BF2867_like_N"/>
    <property type="match status" value="1"/>
</dbReference>
<dbReference type="GeneID" id="78342654"/>
<dbReference type="Proteomes" id="UP000318946">
    <property type="component" value="Chromosome"/>
</dbReference>
<evidence type="ECO:0000313" key="2">
    <source>
        <dbReference type="Proteomes" id="UP000318946"/>
    </source>
</evidence>
<dbReference type="GO" id="GO:0016788">
    <property type="term" value="F:hydrolase activity, acting on ester bonds"/>
    <property type="evidence" value="ECO:0007669"/>
    <property type="project" value="UniProtKB-ARBA"/>
</dbReference>
<dbReference type="InterPro" id="IPR042278">
    <property type="entry name" value="Mfa-like_1_N"/>
</dbReference>
<reference evidence="2" key="1">
    <citation type="submission" date="2019-06" db="EMBL/GenBank/DDBJ databases">
        <title>Alistipes onderdonkii subsp. vulgaris subsp. nov., Alistipes dispar sp. nov. and Alistipes communis sp. nov., isolated from human faeces, and creation of Alistipes onderdonkii subsp. onderdonkii subsp. nov.</title>
        <authorList>
            <person name="Sakamoto M."/>
            <person name="Ikeyama N."/>
            <person name="Ogata Y."/>
            <person name="Suda W."/>
            <person name="Iino T."/>
            <person name="Hattori M."/>
            <person name="Ohkuma M."/>
        </authorList>
    </citation>
    <scope>NUCLEOTIDE SEQUENCE [LARGE SCALE GENOMIC DNA]</scope>
    <source>
        <strain evidence="2">5CBH24</strain>
    </source>
</reference>
<accession>A0A4Y1WVZ9</accession>
<dbReference type="AlphaFoldDB" id="A0A4Y1WVZ9"/>
<dbReference type="Pfam" id="PF16255">
    <property type="entry name" value="Lipase_GDSL_lke"/>
    <property type="match status" value="1"/>
</dbReference>
<dbReference type="Gene3D" id="2.60.40.2620">
    <property type="entry name" value="Fimbrillin-like"/>
    <property type="match status" value="1"/>
</dbReference>
<evidence type="ECO:0000313" key="1">
    <source>
        <dbReference type="EMBL" id="BBL04624.1"/>
    </source>
</evidence>
<dbReference type="InterPro" id="IPR036514">
    <property type="entry name" value="SGNH_hydro_sf"/>
</dbReference>
<protein>
    <recommendedName>
        <fullName evidence="3">SGNH hydrolase-type esterase domain-containing protein</fullName>
    </recommendedName>
</protein>
<name>A0A4Y1WVZ9_9BACT</name>
<proteinExistence type="predicted"/>
<dbReference type="Gene3D" id="3.40.50.1110">
    <property type="entry name" value="SGNH hydrolase"/>
    <property type="match status" value="1"/>
</dbReference>
<dbReference type="InterPro" id="IPR032588">
    <property type="entry name" value="Lipase_GDSL_lke"/>
</dbReference>
<gene>
    <name evidence="1" type="ORF">A5CBH24_19370</name>
</gene>
<keyword evidence="2" id="KW-1185">Reference proteome</keyword>
<dbReference type="EMBL" id="AP019735">
    <property type="protein sequence ID" value="BBL04624.1"/>
    <property type="molecule type" value="Genomic_DNA"/>
</dbReference>
<dbReference type="Gene3D" id="2.160.20.110">
    <property type="match status" value="2"/>
</dbReference>
<dbReference type="SUPFAM" id="SSF52266">
    <property type="entry name" value="SGNH hydrolase"/>
    <property type="match status" value="1"/>
</dbReference>
<dbReference type="RefSeq" id="WP_141413023.1">
    <property type="nucleotide sequence ID" value="NZ_AP019735.1"/>
</dbReference>
<dbReference type="OrthoDB" id="1246242at2"/>
<organism evidence="1 2">
    <name type="scientific">Alistipes communis</name>
    <dbReference type="NCBI Taxonomy" id="2585118"/>
    <lineage>
        <taxon>Bacteria</taxon>
        <taxon>Pseudomonadati</taxon>
        <taxon>Bacteroidota</taxon>
        <taxon>Bacteroidia</taxon>
        <taxon>Bacteroidales</taxon>
        <taxon>Rikenellaceae</taxon>
        <taxon>Alistipes</taxon>
    </lineage>
</organism>
<sequence>MKREEIKKPDYTAGIRHTTVGSDRHDVRRENFRNKTVRTAKRRSGLIGRLFACSATLALALGACTDDAPVEQPKSGGVDLTCIVESDLTAALGSSTDNRHPWESGDRIGVYAVSSAPTLNAEASVTTNDGTSSIAFHVNRAETGDKLHAYFPYTKDNSSNDAKNVALSIAAVQSQSEAGAFDIANLPMVSYPQRLDAESLSEIPALQMHVLGGILRAKVFADGQYGDEKVQSIAFADENTPMAGAFKLDLTGLSDEASLIVTGLASRTAKTQLSIPYAVPSSQASAKDIYMILAPGTYDGTLSVTTEKAVYTQPFQCEMKRNACYDASINLSTAARESIDGWNGEGTAEAPYQVATAEDLQRLIALCNSDGGEYAEFADKHYLQIADIDMAQIAIQPIGLSEQSPFRGVYDGGGHTIGNFTLTNCESGACGLFGYLDGATVKDIHLEECEYSASGLHAGGVAGVAKQSVIRGCTFEGSLVGTAETEFDGYAVSDVGGIIGYALDSEIAGCTLKGSIRALTQIGGMAGYTSGTKISDCTVDAAATIDAETHFLGGIVGRARHNSTIENCTVGGKASAYNGNYVGGIAGHLTSGKISGCTIAASASLSSKGDHTGGIVGALQANEENADDGSNMTAVVEDCETDIMVFGADNVGGIAGYQGTATAEHTSIVRNCTSRESVTGYGYNTGGISGSITSYGDSFIENCQAYGDVSSSLHQVGGIVGYIVSKGETAVDGCIAYGNCRGQHSVGGICGYAKCNDAACIVDIVNSIYAGREVEATGNNGSNGYTLATGLVGWLQVGTGKAHIVNCASRVQTVKTVGKAGGYPSANNTLSGILGFQNGSPTAAELYGLYSTIGRNGFLTDGEPSTSIYCGGIYAKIHSGSYTITSLKHCYFDPSTQAGPGISNLTKADAATVKAYGEMSTLLADLNAAVAAYEGTCGRTLKNWTLDADGYPVIEGMTTLLPVSKTKRISVIGDSISTFRGFVPSGYSCHYPTSDHDLTSVSQTYWYRLAHDLMSDARIERNISFSGTAVARTTDPAYASQAWYGNDFCARFIAQGGVGQPDIVLIHGGTNDYAHNVDPLAPGLPIQSAEAPSEAALAELFAAADAAATRAEIEALDDTTFCTAYIKLLRLLKERYPDVKIVCIIGDYLSTGIERSTLAIARHYGARCVDLYAVNGFNDQTYMPKHDYNPATGKGCHPSSEAMKFIADKIYAELGSWLEE</sequence>
<evidence type="ECO:0008006" key="3">
    <source>
        <dbReference type="Google" id="ProtNLM"/>
    </source>
</evidence>